<evidence type="ECO:0000313" key="2">
    <source>
        <dbReference type="Proteomes" id="UP000576393"/>
    </source>
</evidence>
<name>A0A852VBP3_9ACTN</name>
<keyword evidence="2" id="KW-1185">Reference proteome</keyword>
<accession>A0A852VBP3</accession>
<evidence type="ECO:0000313" key="1">
    <source>
        <dbReference type="EMBL" id="NYF44653.1"/>
    </source>
</evidence>
<sequence>MLRIIRVLRAACGSCGGTGFVIIDGQTRQCVSCNGSGSR</sequence>
<proteinExistence type="predicted"/>
<protein>
    <submittedName>
        <fullName evidence="1">DnaJ-class molecular chaperone</fullName>
    </submittedName>
</protein>
<dbReference type="InterPro" id="IPR036410">
    <property type="entry name" value="HSP_DnaJ_Cys-rich_dom_sf"/>
</dbReference>
<organism evidence="1 2">
    <name type="scientific">Streptosporangium sandarakinum</name>
    <dbReference type="NCBI Taxonomy" id="1260955"/>
    <lineage>
        <taxon>Bacteria</taxon>
        <taxon>Bacillati</taxon>
        <taxon>Actinomycetota</taxon>
        <taxon>Actinomycetes</taxon>
        <taxon>Streptosporangiales</taxon>
        <taxon>Streptosporangiaceae</taxon>
        <taxon>Streptosporangium</taxon>
    </lineage>
</organism>
<dbReference type="AlphaFoldDB" id="A0A852VBP3"/>
<dbReference type="Proteomes" id="UP000576393">
    <property type="component" value="Unassembled WGS sequence"/>
</dbReference>
<gene>
    <name evidence="1" type="ORF">HDA43_006895</name>
</gene>
<comment type="caution">
    <text evidence="1">The sequence shown here is derived from an EMBL/GenBank/DDBJ whole genome shotgun (WGS) entry which is preliminary data.</text>
</comment>
<reference evidence="1 2" key="1">
    <citation type="submission" date="2020-07" db="EMBL/GenBank/DDBJ databases">
        <title>Sequencing the genomes of 1000 actinobacteria strains.</title>
        <authorList>
            <person name="Klenk H.-P."/>
        </authorList>
    </citation>
    <scope>NUCLEOTIDE SEQUENCE [LARGE SCALE GENOMIC DNA]</scope>
    <source>
        <strain evidence="1 2">DSM 45763</strain>
    </source>
</reference>
<dbReference type="SUPFAM" id="SSF57938">
    <property type="entry name" value="DnaJ/Hsp40 cysteine-rich domain"/>
    <property type="match status" value="1"/>
</dbReference>
<dbReference type="EMBL" id="JACCCO010000004">
    <property type="protein sequence ID" value="NYF44653.1"/>
    <property type="molecule type" value="Genomic_DNA"/>
</dbReference>